<dbReference type="EMBL" id="JBHUOZ010000003">
    <property type="protein sequence ID" value="MFD2920867.1"/>
    <property type="molecule type" value="Genomic_DNA"/>
</dbReference>
<keyword evidence="2" id="KW-1185">Reference proteome</keyword>
<evidence type="ECO:0000313" key="1">
    <source>
        <dbReference type="EMBL" id="MFD2920867.1"/>
    </source>
</evidence>
<dbReference type="RefSeq" id="WP_386100057.1">
    <property type="nucleotide sequence ID" value="NZ_JBHUOZ010000003.1"/>
</dbReference>
<gene>
    <name evidence="1" type="ORF">ACFS6H_14180</name>
</gene>
<evidence type="ECO:0000313" key="2">
    <source>
        <dbReference type="Proteomes" id="UP001597511"/>
    </source>
</evidence>
<reference evidence="2" key="1">
    <citation type="journal article" date="2019" name="Int. J. Syst. Evol. Microbiol.">
        <title>The Global Catalogue of Microorganisms (GCM) 10K type strain sequencing project: providing services to taxonomists for standard genome sequencing and annotation.</title>
        <authorList>
            <consortium name="The Broad Institute Genomics Platform"/>
            <consortium name="The Broad Institute Genome Sequencing Center for Infectious Disease"/>
            <person name="Wu L."/>
            <person name="Ma J."/>
        </authorList>
    </citation>
    <scope>NUCLEOTIDE SEQUENCE [LARGE SCALE GENOMIC DNA]</scope>
    <source>
        <strain evidence="2">KCTC 23299</strain>
    </source>
</reference>
<dbReference type="PROSITE" id="PS51257">
    <property type="entry name" value="PROKAR_LIPOPROTEIN"/>
    <property type="match status" value="1"/>
</dbReference>
<dbReference type="Proteomes" id="UP001597511">
    <property type="component" value="Unassembled WGS sequence"/>
</dbReference>
<evidence type="ECO:0008006" key="3">
    <source>
        <dbReference type="Google" id="ProtNLM"/>
    </source>
</evidence>
<organism evidence="1 2">
    <name type="scientific">Terrimonas rubra</name>
    <dbReference type="NCBI Taxonomy" id="1035890"/>
    <lineage>
        <taxon>Bacteria</taxon>
        <taxon>Pseudomonadati</taxon>
        <taxon>Bacteroidota</taxon>
        <taxon>Chitinophagia</taxon>
        <taxon>Chitinophagales</taxon>
        <taxon>Chitinophagaceae</taxon>
        <taxon>Terrimonas</taxon>
    </lineage>
</organism>
<name>A0ABW6AAB1_9BACT</name>
<proteinExistence type="predicted"/>
<comment type="caution">
    <text evidence="1">The sequence shown here is derived from an EMBL/GenBank/DDBJ whole genome shotgun (WGS) entry which is preliminary data.</text>
</comment>
<accession>A0ABW6AAB1</accession>
<sequence>MKQLIIAVLFIAVATTYGCKKSKDDPAPNPNIIYESVNETLKTYTPKPAPTDRFEYIGSISASVPKLAIGILMSWETSPNGIYLHPNNSAGAILTNTHGLIKGMPAGVVINSASISWNTSSPAISYDYVTNSTSSKGDFAGKGNLYIGFYTIDSDKKYYGWAQLNVSADGRTVKLIDYAVQKVPDTGIKTGEK</sequence>
<protein>
    <recommendedName>
        <fullName evidence="3">CHRD domain-containing protein</fullName>
    </recommendedName>
</protein>